<organism evidence="5 6">
    <name type="scientific">Elliptochloris bilobata</name>
    <dbReference type="NCBI Taxonomy" id="381761"/>
    <lineage>
        <taxon>Eukaryota</taxon>
        <taxon>Viridiplantae</taxon>
        <taxon>Chlorophyta</taxon>
        <taxon>core chlorophytes</taxon>
        <taxon>Trebouxiophyceae</taxon>
        <taxon>Trebouxiophyceae incertae sedis</taxon>
        <taxon>Elliptochloris clade</taxon>
        <taxon>Elliptochloris</taxon>
    </lineage>
</organism>
<dbReference type="Pfam" id="PF13639">
    <property type="entry name" value="zf-RING_2"/>
    <property type="match status" value="1"/>
</dbReference>
<gene>
    <name evidence="5" type="ORF">WJX81_003000</name>
</gene>
<comment type="caution">
    <text evidence="5">The sequence shown here is derived from an EMBL/GenBank/DDBJ whole genome shotgun (WGS) entry which is preliminary data.</text>
</comment>
<protein>
    <recommendedName>
        <fullName evidence="4">RING-type domain-containing protein</fullName>
    </recommendedName>
</protein>
<keyword evidence="6" id="KW-1185">Reference proteome</keyword>
<feature type="region of interest" description="Disordered" evidence="3">
    <location>
        <begin position="401"/>
        <end position="457"/>
    </location>
</feature>
<dbReference type="EMBL" id="JALJOU010000003">
    <property type="protein sequence ID" value="KAK9845305.1"/>
    <property type="molecule type" value="Genomic_DNA"/>
</dbReference>
<dbReference type="AlphaFoldDB" id="A0AAW1SHC7"/>
<dbReference type="GO" id="GO:0008270">
    <property type="term" value="F:zinc ion binding"/>
    <property type="evidence" value="ECO:0007669"/>
    <property type="project" value="UniProtKB-KW"/>
</dbReference>
<name>A0AAW1SHC7_9CHLO</name>
<dbReference type="SMART" id="SM00184">
    <property type="entry name" value="RING"/>
    <property type="match status" value="1"/>
</dbReference>
<accession>A0AAW1SHC7</accession>
<evidence type="ECO:0000313" key="5">
    <source>
        <dbReference type="EMBL" id="KAK9845305.1"/>
    </source>
</evidence>
<evidence type="ECO:0000256" key="3">
    <source>
        <dbReference type="SAM" id="MobiDB-lite"/>
    </source>
</evidence>
<feature type="compositionally biased region" description="Low complexity" evidence="3">
    <location>
        <begin position="66"/>
        <end position="76"/>
    </location>
</feature>
<sequence>MGSLQCPICLDVAGSADDNTWDVLPCGHIFHTTCVAKALGKNRTCPNCRADVYREDAERIYPTFGRSATPSRTPARPRSPRAPPSPGSSPAHAAALGELRARQAEAALQAKEVQLLAKLVELRARDARVHDLEVQLDTFQGAIAAAEAKLAAAEHAASTAEDRVEAVERIADRRVRAAQQREAEADARVAAMKAEAEEKLKQMRQKMHHDTQQAKSSHDLTNGKLNKLRNREAELMAENAKLRLRVEVELGRPALTELLLQMTTRSRGGGRTAAVDDCAKLLEEQNATYVALMARHKAVLEQQRATQRRLRDSEARIWPLEERLASLQAALAARKDAHTGAGARERDSVLDECGLLSPAQLPPMRMALPSMPVGEASFLPKGPARGAVVADNGVLVRHGADGRGGRAKVLRPADSAAPQASWRAPPEHAAGSSLPSRIAQPPAGAKHGRGNPRHVSGAGLTIKHFFLSAQ</sequence>
<keyword evidence="2" id="KW-0175">Coiled coil</keyword>
<reference evidence="5 6" key="1">
    <citation type="journal article" date="2024" name="Nat. Commun.">
        <title>Phylogenomics reveals the evolutionary origins of lichenization in chlorophyte algae.</title>
        <authorList>
            <person name="Puginier C."/>
            <person name="Libourel C."/>
            <person name="Otte J."/>
            <person name="Skaloud P."/>
            <person name="Haon M."/>
            <person name="Grisel S."/>
            <person name="Petersen M."/>
            <person name="Berrin J.G."/>
            <person name="Delaux P.M."/>
            <person name="Dal Grande F."/>
            <person name="Keller J."/>
        </authorList>
    </citation>
    <scope>NUCLEOTIDE SEQUENCE [LARGE SCALE GENOMIC DNA]</scope>
    <source>
        <strain evidence="5 6">SAG 245.80</strain>
    </source>
</reference>
<dbReference type="PANTHER" id="PTHR47344">
    <property type="entry name" value="RING ZINC FINGER PROTEIN-RELATED"/>
    <property type="match status" value="1"/>
</dbReference>
<feature type="region of interest" description="Disordered" evidence="3">
    <location>
        <begin position="63"/>
        <end position="92"/>
    </location>
</feature>
<dbReference type="SUPFAM" id="SSF57850">
    <property type="entry name" value="RING/U-box"/>
    <property type="match status" value="1"/>
</dbReference>
<evidence type="ECO:0000256" key="1">
    <source>
        <dbReference type="PROSITE-ProRule" id="PRU00175"/>
    </source>
</evidence>
<evidence type="ECO:0000259" key="4">
    <source>
        <dbReference type="PROSITE" id="PS50089"/>
    </source>
</evidence>
<keyword evidence="1" id="KW-0863">Zinc-finger</keyword>
<keyword evidence="1" id="KW-0862">Zinc</keyword>
<evidence type="ECO:0000256" key="2">
    <source>
        <dbReference type="SAM" id="Coils"/>
    </source>
</evidence>
<dbReference type="PROSITE" id="PS50089">
    <property type="entry name" value="ZF_RING_2"/>
    <property type="match status" value="1"/>
</dbReference>
<dbReference type="Gene3D" id="3.30.40.10">
    <property type="entry name" value="Zinc/RING finger domain, C3HC4 (zinc finger)"/>
    <property type="match status" value="1"/>
</dbReference>
<feature type="domain" description="RING-type" evidence="4">
    <location>
        <begin position="6"/>
        <end position="49"/>
    </location>
</feature>
<dbReference type="PANTHER" id="PTHR47344:SF1">
    <property type="entry name" value="RING ZINC FINGER PROTEIN-RELATED"/>
    <property type="match status" value="1"/>
</dbReference>
<evidence type="ECO:0000313" key="6">
    <source>
        <dbReference type="Proteomes" id="UP001445335"/>
    </source>
</evidence>
<keyword evidence="1" id="KW-0479">Metal-binding</keyword>
<dbReference type="InterPro" id="IPR013083">
    <property type="entry name" value="Znf_RING/FYVE/PHD"/>
</dbReference>
<dbReference type="Proteomes" id="UP001445335">
    <property type="component" value="Unassembled WGS sequence"/>
</dbReference>
<feature type="coiled-coil region" evidence="2">
    <location>
        <begin position="129"/>
        <end position="245"/>
    </location>
</feature>
<dbReference type="InterPro" id="IPR001841">
    <property type="entry name" value="Znf_RING"/>
</dbReference>
<proteinExistence type="predicted"/>